<dbReference type="InterPro" id="IPR005841">
    <property type="entry name" value="Alpha-D-phosphohexomutase_SF"/>
</dbReference>
<evidence type="ECO:0000256" key="15">
    <source>
        <dbReference type="RuleBase" id="RU004326"/>
    </source>
</evidence>
<dbReference type="InterPro" id="IPR036900">
    <property type="entry name" value="A-D-PHexomutase_C_sf"/>
</dbReference>
<comment type="catalytic activity">
    <reaction evidence="1">
        <text>alpha-D-glucose 1-phosphate = alpha-D-glucose 6-phosphate</text>
        <dbReference type="Rhea" id="RHEA:23536"/>
        <dbReference type="ChEBI" id="CHEBI:58225"/>
        <dbReference type="ChEBI" id="CHEBI:58601"/>
        <dbReference type="EC" id="5.4.2.2"/>
    </reaction>
</comment>
<keyword evidence="21" id="KW-1185">Reference proteome</keyword>
<dbReference type="PRINTS" id="PR00509">
    <property type="entry name" value="PGMPMM"/>
</dbReference>
<dbReference type="Pfam" id="PF00408">
    <property type="entry name" value="PGM_PMM_IV"/>
    <property type="match status" value="1"/>
</dbReference>
<dbReference type="Pfam" id="PF02880">
    <property type="entry name" value="PGM_PMM_III"/>
    <property type="match status" value="1"/>
</dbReference>
<dbReference type="Proteomes" id="UP000242949">
    <property type="component" value="Unassembled WGS sequence"/>
</dbReference>
<comment type="pathway">
    <text evidence="3">Glycolipid metabolism; diglucosyl-diacylglycerol biosynthesis.</text>
</comment>
<dbReference type="Pfam" id="PF02878">
    <property type="entry name" value="PGM_PMM_I"/>
    <property type="match status" value="1"/>
</dbReference>
<protein>
    <recommendedName>
        <fullName evidence="12">Phosphoglucomutase</fullName>
        <ecNumber evidence="6">5.4.2.2</ecNumber>
    </recommendedName>
    <alternativeName>
        <fullName evidence="14">Alpha-phosphoglucomutase</fullName>
    </alternativeName>
    <alternativeName>
        <fullName evidence="13">Glucose phosphomutase</fullName>
    </alternativeName>
</protein>
<comment type="cofactor">
    <cofactor evidence="2">
        <name>Mg(2+)</name>
        <dbReference type="ChEBI" id="CHEBI:18420"/>
    </cofactor>
</comment>
<dbReference type="InterPro" id="IPR016055">
    <property type="entry name" value="A-D-PHexomutase_a/b/a-I/II/III"/>
</dbReference>
<dbReference type="EMBL" id="FMYI01000007">
    <property type="protein sequence ID" value="SDC37299.1"/>
    <property type="molecule type" value="Genomic_DNA"/>
</dbReference>
<accession>A0A1G6L1N9</accession>
<dbReference type="InterPro" id="IPR005843">
    <property type="entry name" value="A-D-PHexomutase_C"/>
</dbReference>
<dbReference type="PANTHER" id="PTHR45745">
    <property type="entry name" value="PHOSPHOMANNOMUTASE 45A"/>
    <property type="match status" value="1"/>
</dbReference>
<evidence type="ECO:0000256" key="9">
    <source>
        <dbReference type="ARBA" id="ARBA00022723"/>
    </source>
</evidence>
<evidence type="ECO:0000256" key="1">
    <source>
        <dbReference type="ARBA" id="ARBA00000443"/>
    </source>
</evidence>
<feature type="domain" description="Alpha-D-phosphohexomutase alpha/beta/alpha" evidence="17">
    <location>
        <begin position="43"/>
        <end position="182"/>
    </location>
</feature>
<dbReference type="OrthoDB" id="9806956at2"/>
<evidence type="ECO:0000256" key="6">
    <source>
        <dbReference type="ARBA" id="ARBA00012728"/>
    </source>
</evidence>
<feature type="domain" description="Alpha-D-phosphohexomutase alpha/beta/alpha" evidence="18">
    <location>
        <begin position="210"/>
        <end position="317"/>
    </location>
</feature>
<dbReference type="RefSeq" id="WP_090796238.1">
    <property type="nucleotide sequence ID" value="NZ_FMYI01000007.1"/>
</dbReference>
<evidence type="ECO:0000313" key="21">
    <source>
        <dbReference type="Proteomes" id="UP000242949"/>
    </source>
</evidence>
<evidence type="ECO:0000259" key="19">
    <source>
        <dbReference type="Pfam" id="PF02880"/>
    </source>
</evidence>
<dbReference type="InterPro" id="IPR005846">
    <property type="entry name" value="A-D-PHexomutase_a/b/a-III"/>
</dbReference>
<keyword evidence="7" id="KW-0313">Glucose metabolism</keyword>
<evidence type="ECO:0000256" key="2">
    <source>
        <dbReference type="ARBA" id="ARBA00001946"/>
    </source>
</evidence>
<evidence type="ECO:0000256" key="10">
    <source>
        <dbReference type="ARBA" id="ARBA00022842"/>
    </source>
</evidence>
<evidence type="ECO:0000256" key="14">
    <source>
        <dbReference type="ARBA" id="ARBA00041467"/>
    </source>
</evidence>
<evidence type="ECO:0000256" key="11">
    <source>
        <dbReference type="ARBA" id="ARBA00023235"/>
    </source>
</evidence>
<dbReference type="GO" id="GO:0006166">
    <property type="term" value="P:purine ribonucleoside salvage"/>
    <property type="evidence" value="ECO:0007669"/>
    <property type="project" value="TreeGrafter"/>
</dbReference>
<proteinExistence type="inferred from homology"/>
<dbReference type="PROSITE" id="PS00710">
    <property type="entry name" value="PGM_PMM"/>
    <property type="match status" value="1"/>
</dbReference>
<evidence type="ECO:0000256" key="8">
    <source>
        <dbReference type="ARBA" id="ARBA00022553"/>
    </source>
</evidence>
<dbReference type="GO" id="GO:0004614">
    <property type="term" value="F:phosphoglucomutase activity"/>
    <property type="evidence" value="ECO:0007669"/>
    <property type="project" value="UniProtKB-EC"/>
</dbReference>
<sequence length="580" mass="65256">MSWQTTYEKWKQFKQLDPELKQQLEEMKDDEVKLEDSFYKELEFGTGGLRGEIGPGSNRLNIYTIRKAAKGLADYIESQGEIAKQKGVAISYDCRFKSPLFAMETAKTLASQGIKAYVFESLRSTPELSYAVRHLNTYSGVMVTASHNPPEYNGFKAYNQFGGQLPPEEAEAVIDYVNQIDNELEIQVEDEATLKEKGLIEMIGETVDRAYQSKLTSVVQNKELIQEMGDDLSIVFTPLHGTGNVPIRQALKQMGFNNVSVVASQEEPDPRFSTVKSPNPEENEAFELAIEQGIKQDADVLIGTDPDADRVGVAALNNQGEYEVLTGNQVGALMLEYLIKAKKANQTLDKGATLIKTIVTSEMGRDIAKANGIDTIDTLTGFKFIGEKIKEFEDQQNRSFLFGYEESYGYLVEDFVRDKDAVQAAMLIAEVAAFYKNKGMTLYQGLQAIYEEYGYYYESLQALTLKGKEGAEKINELLVSFREEPPKEVAEQAVVKIEDYKTSCRLDVKKNVEESIDLPKSNVLKYFLADGSWFCVRPSGTEPKVKFYFAVNGEAEFETKSKLNKLEFDVMKRVREFVNA</sequence>
<name>A0A1G6L1N9_9BACI</name>
<evidence type="ECO:0000256" key="5">
    <source>
        <dbReference type="ARBA" id="ARBA00010231"/>
    </source>
</evidence>
<evidence type="ECO:0000256" key="3">
    <source>
        <dbReference type="ARBA" id="ARBA00005164"/>
    </source>
</evidence>
<dbReference type="InterPro" id="IPR005845">
    <property type="entry name" value="A-D-PHexomutase_a/b/a-II"/>
</dbReference>
<dbReference type="CDD" id="cd05799">
    <property type="entry name" value="PGM2"/>
    <property type="match status" value="1"/>
</dbReference>
<dbReference type="Gene3D" id="3.30.310.50">
    <property type="entry name" value="Alpha-D-phosphohexomutase, C-terminal domain"/>
    <property type="match status" value="1"/>
</dbReference>
<evidence type="ECO:0000256" key="4">
    <source>
        <dbReference type="ARBA" id="ARBA00005189"/>
    </source>
</evidence>
<dbReference type="GO" id="GO:0000287">
    <property type="term" value="F:magnesium ion binding"/>
    <property type="evidence" value="ECO:0007669"/>
    <property type="project" value="InterPro"/>
</dbReference>
<dbReference type="Gene3D" id="3.40.120.10">
    <property type="entry name" value="Alpha-D-Glucose-1,6-Bisphosphate, subunit A, domain 3"/>
    <property type="match status" value="3"/>
</dbReference>
<evidence type="ECO:0000313" key="20">
    <source>
        <dbReference type="EMBL" id="SDC37299.1"/>
    </source>
</evidence>
<dbReference type="InterPro" id="IPR016066">
    <property type="entry name" value="A-D-PHexomutase_CS"/>
</dbReference>
<dbReference type="STRING" id="1612202.SAMN05421734_10769"/>
<evidence type="ECO:0000256" key="13">
    <source>
        <dbReference type="ARBA" id="ARBA00041398"/>
    </source>
</evidence>
<evidence type="ECO:0000259" key="16">
    <source>
        <dbReference type="Pfam" id="PF00408"/>
    </source>
</evidence>
<dbReference type="GO" id="GO:0006006">
    <property type="term" value="P:glucose metabolic process"/>
    <property type="evidence" value="ECO:0007669"/>
    <property type="project" value="UniProtKB-KW"/>
</dbReference>
<organism evidence="20 21">
    <name type="scientific">Pelagirhabdus alkalitolerans</name>
    <dbReference type="NCBI Taxonomy" id="1612202"/>
    <lineage>
        <taxon>Bacteria</taxon>
        <taxon>Bacillati</taxon>
        <taxon>Bacillota</taxon>
        <taxon>Bacilli</taxon>
        <taxon>Bacillales</taxon>
        <taxon>Bacillaceae</taxon>
        <taxon>Pelagirhabdus</taxon>
    </lineage>
</organism>
<feature type="domain" description="Alpha-D-phosphohexomutase C-terminal" evidence="16">
    <location>
        <begin position="511"/>
        <end position="554"/>
    </location>
</feature>
<gene>
    <name evidence="20" type="ORF">SAMN05421734_10769</name>
</gene>
<dbReference type="SUPFAM" id="SSF53738">
    <property type="entry name" value="Phosphoglucomutase, first 3 domains"/>
    <property type="match status" value="3"/>
</dbReference>
<evidence type="ECO:0000259" key="17">
    <source>
        <dbReference type="Pfam" id="PF02878"/>
    </source>
</evidence>
<dbReference type="Pfam" id="PF02879">
    <property type="entry name" value="PGM_PMM_II"/>
    <property type="match status" value="1"/>
</dbReference>
<dbReference type="InterPro" id="IPR005844">
    <property type="entry name" value="A-D-PHexomutase_a/b/a-I"/>
</dbReference>
<keyword evidence="11" id="KW-0413">Isomerase</keyword>
<reference evidence="21" key="1">
    <citation type="submission" date="2016-09" db="EMBL/GenBank/DDBJ databases">
        <authorList>
            <person name="Varghese N."/>
            <person name="Submissions S."/>
        </authorList>
    </citation>
    <scope>NUCLEOTIDE SEQUENCE [LARGE SCALE GENOMIC DNA]</scope>
    <source>
        <strain evidence="21">S5</strain>
    </source>
</reference>
<dbReference type="PANTHER" id="PTHR45745:SF1">
    <property type="entry name" value="PHOSPHOGLUCOMUTASE 2B-RELATED"/>
    <property type="match status" value="1"/>
</dbReference>
<dbReference type="EC" id="5.4.2.2" evidence="6"/>
<keyword evidence="7" id="KW-0119">Carbohydrate metabolism</keyword>
<evidence type="ECO:0000256" key="7">
    <source>
        <dbReference type="ARBA" id="ARBA00022526"/>
    </source>
</evidence>
<keyword evidence="10 15" id="KW-0460">Magnesium</keyword>
<dbReference type="AlphaFoldDB" id="A0A1G6L1N9"/>
<dbReference type="GO" id="GO:0008973">
    <property type="term" value="F:phosphopentomutase activity"/>
    <property type="evidence" value="ECO:0007669"/>
    <property type="project" value="TreeGrafter"/>
</dbReference>
<keyword evidence="9 15" id="KW-0479">Metal-binding</keyword>
<evidence type="ECO:0000259" key="18">
    <source>
        <dbReference type="Pfam" id="PF02879"/>
    </source>
</evidence>
<comment type="similarity">
    <text evidence="5 15">Belongs to the phosphohexose mutase family.</text>
</comment>
<evidence type="ECO:0000256" key="12">
    <source>
        <dbReference type="ARBA" id="ARBA00039995"/>
    </source>
</evidence>
<dbReference type="SUPFAM" id="SSF55957">
    <property type="entry name" value="Phosphoglucomutase, C-terminal domain"/>
    <property type="match status" value="1"/>
</dbReference>
<comment type="pathway">
    <text evidence="4">Lipid metabolism.</text>
</comment>
<feature type="domain" description="Alpha-D-phosphohexomutase alpha/beta/alpha" evidence="19">
    <location>
        <begin position="327"/>
        <end position="453"/>
    </location>
</feature>
<keyword evidence="8" id="KW-0597">Phosphoprotein</keyword>